<dbReference type="Proteomes" id="UP000032544">
    <property type="component" value="Unassembled WGS sequence"/>
</dbReference>
<protein>
    <submittedName>
        <fullName evidence="2">Uncharacterized protein</fullName>
    </submittedName>
</protein>
<feature type="compositionally biased region" description="Basic residues" evidence="1">
    <location>
        <begin position="18"/>
        <end position="34"/>
    </location>
</feature>
<accession>A0A0D8J825</accession>
<dbReference type="EMBL" id="JRHC01000007">
    <property type="protein sequence ID" value="KJF41943.1"/>
    <property type="molecule type" value="Genomic_DNA"/>
</dbReference>
<evidence type="ECO:0000256" key="1">
    <source>
        <dbReference type="SAM" id="MobiDB-lite"/>
    </source>
</evidence>
<comment type="caution">
    <text evidence="2">The sequence shown here is derived from an EMBL/GenBank/DDBJ whole genome shotgun (WGS) entry which is preliminary data.</text>
</comment>
<name>A0A0D8J825_9BACT</name>
<proteinExistence type="predicted"/>
<organism evidence="2 3">
    <name type="scientific">Draconibacterium sediminis</name>
    <dbReference type="NCBI Taxonomy" id="1544798"/>
    <lineage>
        <taxon>Bacteria</taxon>
        <taxon>Pseudomonadati</taxon>
        <taxon>Bacteroidota</taxon>
        <taxon>Bacteroidia</taxon>
        <taxon>Marinilabiliales</taxon>
        <taxon>Prolixibacteraceae</taxon>
        <taxon>Draconibacterium</taxon>
    </lineage>
</organism>
<gene>
    <name evidence="2" type="ORF">LH29_21880</name>
</gene>
<evidence type="ECO:0000313" key="3">
    <source>
        <dbReference type="Proteomes" id="UP000032544"/>
    </source>
</evidence>
<keyword evidence="3" id="KW-1185">Reference proteome</keyword>
<evidence type="ECO:0000313" key="2">
    <source>
        <dbReference type="EMBL" id="KJF41943.1"/>
    </source>
</evidence>
<sequence>MKKKVNKTRHPELDKFDRKQKKHGGSREKSSKHKYSIYDEFDEYDDDDMLDYTSEFDDEEE</sequence>
<feature type="region of interest" description="Disordered" evidence="1">
    <location>
        <begin position="1"/>
        <end position="34"/>
    </location>
</feature>
<reference evidence="2 3" key="1">
    <citation type="submission" date="2014-09" db="EMBL/GenBank/DDBJ databases">
        <title>Draft Genome Sequence of Draconibacterium sp. JN14CK-3.</title>
        <authorList>
            <person name="Dong C."/>
            <person name="Lai Q."/>
            <person name="Shao Z."/>
        </authorList>
    </citation>
    <scope>NUCLEOTIDE SEQUENCE [LARGE SCALE GENOMIC DNA]</scope>
    <source>
        <strain evidence="2 3">JN14CK-3</strain>
    </source>
</reference>
<dbReference type="AlphaFoldDB" id="A0A0D8J825"/>